<dbReference type="AlphaFoldDB" id="A0A0W0YWM9"/>
<feature type="chain" id="PRO_5006918034" description="LPXTG cell wall anchor domain-containing protein" evidence="2">
    <location>
        <begin position="22"/>
        <end position="65"/>
    </location>
</feature>
<reference evidence="3 4" key="1">
    <citation type="submission" date="2015-11" db="EMBL/GenBank/DDBJ databases">
        <title>Genomic analysis of 38 Legionella species identifies large and diverse effector repertoires.</title>
        <authorList>
            <person name="Burstein D."/>
            <person name="Amaro F."/>
            <person name="Zusman T."/>
            <person name="Lifshitz Z."/>
            <person name="Cohen O."/>
            <person name="Gilbert J.A."/>
            <person name="Pupko T."/>
            <person name="Shuman H.A."/>
            <person name="Segal G."/>
        </authorList>
    </citation>
    <scope>NUCLEOTIDE SEQUENCE [LARGE SCALE GENOMIC DNA]</scope>
    <source>
        <strain evidence="3 4">ATCC 49655</strain>
    </source>
</reference>
<feature type="signal peptide" evidence="2">
    <location>
        <begin position="1"/>
        <end position="21"/>
    </location>
</feature>
<name>A0A0W0YWM9_9GAMM</name>
<evidence type="ECO:0008006" key="5">
    <source>
        <dbReference type="Google" id="ProtNLM"/>
    </source>
</evidence>
<protein>
    <recommendedName>
        <fullName evidence="5">LPXTG cell wall anchor domain-containing protein</fullName>
    </recommendedName>
</protein>
<dbReference type="Proteomes" id="UP000054600">
    <property type="component" value="Unassembled WGS sequence"/>
</dbReference>
<feature type="transmembrane region" description="Helical" evidence="1">
    <location>
        <begin position="40"/>
        <end position="60"/>
    </location>
</feature>
<accession>A0A0W0YWM9</accession>
<keyword evidence="1" id="KW-0812">Transmembrane</keyword>
<dbReference type="EMBL" id="LNYW01000038">
    <property type="protein sequence ID" value="KTD61276.1"/>
    <property type="molecule type" value="Genomic_DNA"/>
</dbReference>
<organism evidence="3 4">
    <name type="scientific">Legionella shakespearei DSM 23087</name>
    <dbReference type="NCBI Taxonomy" id="1122169"/>
    <lineage>
        <taxon>Bacteria</taxon>
        <taxon>Pseudomonadati</taxon>
        <taxon>Pseudomonadota</taxon>
        <taxon>Gammaproteobacteria</taxon>
        <taxon>Legionellales</taxon>
        <taxon>Legionellaceae</taxon>
        <taxon>Legionella</taxon>
    </lineage>
</organism>
<dbReference type="RefSeq" id="WP_018578185.1">
    <property type="nucleotide sequence ID" value="NZ_KB892426.1"/>
</dbReference>
<evidence type="ECO:0000256" key="2">
    <source>
        <dbReference type="SAM" id="SignalP"/>
    </source>
</evidence>
<keyword evidence="1" id="KW-1133">Transmembrane helix</keyword>
<dbReference type="STRING" id="1122169.Lsha_1249"/>
<proteinExistence type="predicted"/>
<evidence type="ECO:0000256" key="1">
    <source>
        <dbReference type="SAM" id="Phobius"/>
    </source>
</evidence>
<sequence length="65" mass="7081">MAFIKRFVLFILGVCVLTAHADVIAPPAIEPASTVFLGDHAALLWIAILSGIIILLLVAYHKRKK</sequence>
<evidence type="ECO:0000313" key="3">
    <source>
        <dbReference type="EMBL" id="KTD61276.1"/>
    </source>
</evidence>
<keyword evidence="1" id="KW-0472">Membrane</keyword>
<keyword evidence="4" id="KW-1185">Reference proteome</keyword>
<evidence type="ECO:0000313" key="4">
    <source>
        <dbReference type="Proteomes" id="UP000054600"/>
    </source>
</evidence>
<dbReference type="PATRIC" id="fig|1122169.6.peg.1444"/>
<gene>
    <name evidence="3" type="ORF">Lsha_1249</name>
</gene>
<comment type="caution">
    <text evidence="3">The sequence shown here is derived from an EMBL/GenBank/DDBJ whole genome shotgun (WGS) entry which is preliminary data.</text>
</comment>
<keyword evidence="2" id="KW-0732">Signal</keyword>